<feature type="compositionally biased region" description="Low complexity" evidence="7">
    <location>
        <begin position="809"/>
        <end position="828"/>
    </location>
</feature>
<dbReference type="InterPro" id="IPR000719">
    <property type="entry name" value="Prot_kinase_dom"/>
</dbReference>
<feature type="region of interest" description="Disordered" evidence="7">
    <location>
        <begin position="1"/>
        <end position="34"/>
    </location>
</feature>
<dbReference type="SMART" id="SM00220">
    <property type="entry name" value="S_TKc"/>
    <property type="match status" value="1"/>
</dbReference>
<feature type="compositionally biased region" description="Low complexity" evidence="7">
    <location>
        <begin position="521"/>
        <end position="532"/>
    </location>
</feature>
<keyword evidence="5 6" id="KW-0067">ATP-binding</keyword>
<dbReference type="Pfam" id="PF00069">
    <property type="entry name" value="Pkinase"/>
    <property type="match status" value="1"/>
</dbReference>
<feature type="compositionally biased region" description="Low complexity" evidence="7">
    <location>
        <begin position="972"/>
        <end position="983"/>
    </location>
</feature>
<evidence type="ECO:0000259" key="8">
    <source>
        <dbReference type="PROSITE" id="PS50011"/>
    </source>
</evidence>
<dbReference type="AlphaFoldDB" id="A0AAD5DRB1"/>
<protein>
    <recommendedName>
        <fullName evidence="8">Protein kinase domain-containing protein</fullName>
    </recommendedName>
</protein>
<dbReference type="PROSITE" id="PS00107">
    <property type="entry name" value="PROTEIN_KINASE_ATP"/>
    <property type="match status" value="1"/>
</dbReference>
<keyword evidence="2" id="KW-0808">Transferase</keyword>
<evidence type="ECO:0000256" key="7">
    <source>
        <dbReference type="SAM" id="MobiDB-lite"/>
    </source>
</evidence>
<dbReference type="GO" id="GO:0004674">
    <property type="term" value="F:protein serine/threonine kinase activity"/>
    <property type="evidence" value="ECO:0007669"/>
    <property type="project" value="UniProtKB-KW"/>
</dbReference>
<feature type="region of interest" description="Disordered" evidence="7">
    <location>
        <begin position="490"/>
        <end position="534"/>
    </location>
</feature>
<feature type="region of interest" description="Disordered" evidence="7">
    <location>
        <begin position="671"/>
        <end position="835"/>
    </location>
</feature>
<feature type="compositionally biased region" description="Low complexity" evidence="7">
    <location>
        <begin position="682"/>
        <end position="714"/>
    </location>
</feature>
<evidence type="ECO:0000256" key="4">
    <source>
        <dbReference type="ARBA" id="ARBA00022777"/>
    </source>
</evidence>
<keyword evidence="3 6" id="KW-0547">Nucleotide-binding</keyword>
<dbReference type="Gene3D" id="1.10.510.10">
    <property type="entry name" value="Transferase(Phosphotransferase) domain 1"/>
    <property type="match status" value="1"/>
</dbReference>
<dbReference type="InterPro" id="IPR008271">
    <property type="entry name" value="Ser/Thr_kinase_AS"/>
</dbReference>
<dbReference type="InterPro" id="IPR050494">
    <property type="entry name" value="Ser_Thr_dual-spec_kinase"/>
</dbReference>
<keyword evidence="10" id="KW-1185">Reference proteome</keyword>
<dbReference type="GO" id="GO:0005737">
    <property type="term" value="C:cytoplasm"/>
    <property type="evidence" value="ECO:0007669"/>
    <property type="project" value="TreeGrafter"/>
</dbReference>
<gene>
    <name evidence="9" type="ORF">COHA_003568</name>
</gene>
<dbReference type="GO" id="GO:0005524">
    <property type="term" value="F:ATP binding"/>
    <property type="evidence" value="ECO:0007669"/>
    <property type="project" value="UniProtKB-UniRule"/>
</dbReference>
<proteinExistence type="predicted"/>
<organism evidence="9 10">
    <name type="scientific">Chlorella ohadii</name>
    <dbReference type="NCBI Taxonomy" id="2649997"/>
    <lineage>
        <taxon>Eukaryota</taxon>
        <taxon>Viridiplantae</taxon>
        <taxon>Chlorophyta</taxon>
        <taxon>core chlorophytes</taxon>
        <taxon>Trebouxiophyceae</taxon>
        <taxon>Chlorellales</taxon>
        <taxon>Chlorellaceae</taxon>
        <taxon>Chlorella clade</taxon>
        <taxon>Chlorella</taxon>
    </lineage>
</organism>
<dbReference type="InterPro" id="IPR011009">
    <property type="entry name" value="Kinase-like_dom_sf"/>
</dbReference>
<feature type="binding site" evidence="6">
    <location>
        <position position="172"/>
    </location>
    <ligand>
        <name>ATP</name>
        <dbReference type="ChEBI" id="CHEBI:30616"/>
    </ligand>
</feature>
<evidence type="ECO:0000256" key="1">
    <source>
        <dbReference type="ARBA" id="ARBA00022527"/>
    </source>
</evidence>
<dbReference type="EMBL" id="JADXDR010000048">
    <property type="protein sequence ID" value="KAI7842822.1"/>
    <property type="molecule type" value="Genomic_DNA"/>
</dbReference>
<dbReference type="PROSITE" id="PS50011">
    <property type="entry name" value="PROTEIN_KINASE_DOM"/>
    <property type="match status" value="1"/>
</dbReference>
<evidence type="ECO:0000313" key="9">
    <source>
        <dbReference type="EMBL" id="KAI7842822.1"/>
    </source>
</evidence>
<dbReference type="PANTHER" id="PTHR24058">
    <property type="entry name" value="DUAL SPECIFICITY PROTEIN KINASE"/>
    <property type="match status" value="1"/>
</dbReference>
<dbReference type="Proteomes" id="UP001205105">
    <property type="component" value="Unassembled WGS sequence"/>
</dbReference>
<name>A0AAD5DRB1_9CHLO</name>
<evidence type="ECO:0000313" key="10">
    <source>
        <dbReference type="Proteomes" id="UP001205105"/>
    </source>
</evidence>
<sequence>MTSGTLPHQSSAFSSYSPPERAGPTEGVAHLPSEPKLLPNLTVSLVKTYQGCSSGARHRHMAALPSTHTLVAAADDQVNALSCYPSHVAAFRYSSKLAPRRVLTKPAEPAGNSGWDNATHDLIVAVGDEFVSTLGTRYVVRDLLGQGTFGQVFKCVCADDADGEESSAIAIKVVKNQAAYYHQARVEIGVLQFLNTRADPGDRHHIVRLQDFFLFRNHLCLAFELLSLNLYELIRHNKFCGLSLSLVRVFVNQMLDALVVLRDSRIIHCDLKPENVLLKNVESGEIKIIDFGSACFESRTVYSYIQSRFYRSPEVVLGYPYAMSIDMWSLGCVAAELFLGLPLFPGACEHDLLSRIVSTLGPLPDFLLTSGKNARKFFSVQEEVVADPGTGEQLLRQRFLLRTRQQFEELTGQPAPAGKQYFKHSALGDIIGAYPLRAGLSDEEVARERLLRQCFTDFLLGVLDVNPATRWTPRQAAQHPFITGERFTGPFQPPPDLSSSPAVATPLAVGGSRPGSGASLQQQQRRGVQQQQMHTPGMAIPLASAGARQQQAATLAASAEQAAAAAAAASPWAAATAHAAAMAAVQARYGSHPQQQYNVAHSLQNIMAVPQMAGSFGVAGMQGTPTQGGSFAPLLSPPSRSFHTQLRYADFSSSLLQQQQMASMDNMHGVMPLLQTPTSAGPQQLPFSPGSFQPSSQQLLRSGLAAAGDAAAGGSRWTSMDGSSPGGTPPLAAMPSAEDVPNPADFDPLWSDALLEEEEEQQQGQPDQAPHAKRQHMQAPEPAPARPPQAQTMHRREPSLSHHLPTAGQQQQQPQWHANLQQQQQQRQQQERQQRQASLQQQQQLQRQASLQQQEQELQQLQRQASLQQQRSLQQQSSLQQQLEAAASLGASLGGSADPLALAAKCLPQLQQLQEQQQAAAAQQAYQRQQLTQQQAAQQAAQQQPASGASAMLGNASGSAFAFHSPFSAQQAQLQAAQQQAEQQHAEQQRRQAEVASMLSAFGRAAAAAVADPGAVSSTPGSEDVQQAAVQQQQLLLLHQALSIGAQHSTTLTDGFANYTLQEAASTGAAPAVAAAVASAAAAFAQQHPRQVNLGEQQAAAQPPDWQTFTPTAKPVQQYGSGLAGAADSVASMLWSPAVAPQLLQAAVESQPPPTLMLGAQLHAQQSAATAAAATQQQQAQQQQQHVQHHPLQQQHGFNL</sequence>
<evidence type="ECO:0000256" key="2">
    <source>
        <dbReference type="ARBA" id="ARBA00022679"/>
    </source>
</evidence>
<reference evidence="9" key="1">
    <citation type="submission" date="2020-11" db="EMBL/GenBank/DDBJ databases">
        <title>Chlorella ohadii genome sequencing and assembly.</title>
        <authorList>
            <person name="Murik O."/>
            <person name="Treves H."/>
            <person name="Kedem I."/>
            <person name="Shotland Y."/>
            <person name="Kaplan A."/>
        </authorList>
    </citation>
    <scope>NUCLEOTIDE SEQUENCE</scope>
    <source>
        <strain evidence="9">1</strain>
    </source>
</reference>
<dbReference type="GO" id="GO:0004713">
    <property type="term" value="F:protein tyrosine kinase activity"/>
    <property type="evidence" value="ECO:0007669"/>
    <property type="project" value="TreeGrafter"/>
</dbReference>
<comment type="caution">
    <text evidence="9">The sequence shown here is derived from an EMBL/GenBank/DDBJ whole genome shotgun (WGS) entry which is preliminary data.</text>
</comment>
<keyword evidence="4" id="KW-0418">Kinase</keyword>
<feature type="region of interest" description="Disordered" evidence="7">
    <location>
        <begin position="972"/>
        <end position="995"/>
    </location>
</feature>
<accession>A0AAD5DRB1</accession>
<feature type="region of interest" description="Disordered" evidence="7">
    <location>
        <begin position="1177"/>
        <end position="1200"/>
    </location>
</feature>
<feature type="compositionally biased region" description="Basic and acidic residues" evidence="7">
    <location>
        <begin position="984"/>
        <end position="993"/>
    </location>
</feature>
<dbReference type="PANTHER" id="PTHR24058:SF17">
    <property type="entry name" value="HOMEODOMAIN INTERACTING PROTEIN KINASE, ISOFORM D"/>
    <property type="match status" value="1"/>
</dbReference>
<evidence type="ECO:0000256" key="3">
    <source>
        <dbReference type="ARBA" id="ARBA00022741"/>
    </source>
</evidence>
<dbReference type="SUPFAM" id="SSF56112">
    <property type="entry name" value="Protein kinase-like (PK-like)"/>
    <property type="match status" value="1"/>
</dbReference>
<evidence type="ECO:0000256" key="6">
    <source>
        <dbReference type="PROSITE-ProRule" id="PRU10141"/>
    </source>
</evidence>
<dbReference type="Gene3D" id="3.30.200.20">
    <property type="entry name" value="Phosphorylase Kinase, domain 1"/>
    <property type="match status" value="1"/>
</dbReference>
<evidence type="ECO:0000256" key="5">
    <source>
        <dbReference type="ARBA" id="ARBA00022840"/>
    </source>
</evidence>
<dbReference type="InterPro" id="IPR017441">
    <property type="entry name" value="Protein_kinase_ATP_BS"/>
</dbReference>
<dbReference type="PROSITE" id="PS00108">
    <property type="entry name" value="PROTEIN_KINASE_ST"/>
    <property type="match status" value="1"/>
</dbReference>
<feature type="compositionally biased region" description="Polar residues" evidence="7">
    <location>
        <begin position="1"/>
        <end position="17"/>
    </location>
</feature>
<feature type="domain" description="Protein kinase" evidence="8">
    <location>
        <begin position="138"/>
        <end position="482"/>
    </location>
</feature>
<keyword evidence="1" id="KW-0723">Serine/threonine-protein kinase</keyword>